<evidence type="ECO:0000313" key="2">
    <source>
        <dbReference type="Proteomes" id="UP000887540"/>
    </source>
</evidence>
<evidence type="ECO:0000256" key="1">
    <source>
        <dbReference type="SAM" id="Phobius"/>
    </source>
</evidence>
<sequence>MRMEENSVDSIAYEQEFLKELLHKSESYKLTQSVEELQKVSGSLDDIKISLIVLTIAAYLALFCYIIRICFFCCQRTAIDAKNSHPRIYEFKGMKKRRSRASIMRKASTPAWPIVKTQTLD</sequence>
<dbReference type="WBParaSite" id="ACRNAN_scaffold6308.g6987.t1">
    <property type="protein sequence ID" value="ACRNAN_scaffold6308.g6987.t1"/>
    <property type="gene ID" value="ACRNAN_scaffold6308.g6987"/>
</dbReference>
<keyword evidence="1" id="KW-1133">Transmembrane helix</keyword>
<protein>
    <submittedName>
        <fullName evidence="3">Uncharacterized protein</fullName>
    </submittedName>
</protein>
<name>A0A914E7P5_9BILA</name>
<evidence type="ECO:0000313" key="3">
    <source>
        <dbReference type="WBParaSite" id="ACRNAN_scaffold6308.g6987.t1"/>
    </source>
</evidence>
<organism evidence="2 3">
    <name type="scientific">Acrobeloides nanus</name>
    <dbReference type="NCBI Taxonomy" id="290746"/>
    <lineage>
        <taxon>Eukaryota</taxon>
        <taxon>Metazoa</taxon>
        <taxon>Ecdysozoa</taxon>
        <taxon>Nematoda</taxon>
        <taxon>Chromadorea</taxon>
        <taxon>Rhabditida</taxon>
        <taxon>Tylenchina</taxon>
        <taxon>Cephalobomorpha</taxon>
        <taxon>Cephaloboidea</taxon>
        <taxon>Cephalobidae</taxon>
        <taxon>Acrobeloides</taxon>
    </lineage>
</organism>
<accession>A0A914E7P5</accession>
<feature type="transmembrane region" description="Helical" evidence="1">
    <location>
        <begin position="49"/>
        <end position="74"/>
    </location>
</feature>
<keyword evidence="1" id="KW-0472">Membrane</keyword>
<keyword evidence="2" id="KW-1185">Reference proteome</keyword>
<keyword evidence="1" id="KW-0812">Transmembrane</keyword>
<dbReference type="Proteomes" id="UP000887540">
    <property type="component" value="Unplaced"/>
</dbReference>
<proteinExistence type="predicted"/>
<dbReference type="AlphaFoldDB" id="A0A914E7P5"/>
<reference evidence="3" key="1">
    <citation type="submission" date="2022-11" db="UniProtKB">
        <authorList>
            <consortium name="WormBaseParasite"/>
        </authorList>
    </citation>
    <scope>IDENTIFICATION</scope>
</reference>